<feature type="region of interest" description="Disordered" evidence="1">
    <location>
        <begin position="34"/>
        <end position="56"/>
    </location>
</feature>
<comment type="caution">
    <text evidence="3">The sequence shown here is derived from an EMBL/GenBank/DDBJ whole genome shotgun (WGS) entry which is preliminary data.</text>
</comment>
<reference evidence="2 5" key="2">
    <citation type="submission" date="2020-08" db="EMBL/GenBank/DDBJ databases">
        <title>Amycolatopsis echigonensis JCM 21831.</title>
        <authorList>
            <person name="Tedsree N."/>
            <person name="Kuncharoen N."/>
            <person name="Likhitwitayawuid K."/>
            <person name="Tanasupawat S."/>
        </authorList>
    </citation>
    <scope>NUCLEOTIDE SEQUENCE [LARGE SCALE GENOMIC DNA]</scope>
    <source>
        <strain evidence="2 5">JCM 21831</strain>
    </source>
</reference>
<dbReference type="InterPro" id="IPR023393">
    <property type="entry name" value="START-like_dom_sf"/>
</dbReference>
<dbReference type="Pfam" id="PF10604">
    <property type="entry name" value="Polyketide_cyc2"/>
    <property type="match status" value="1"/>
</dbReference>
<dbReference type="EMBL" id="JACJHR010000001">
    <property type="protein sequence ID" value="MBB2497764.1"/>
    <property type="molecule type" value="Genomic_DNA"/>
</dbReference>
<accession>A0A2N3WUK1</accession>
<dbReference type="Proteomes" id="UP000233750">
    <property type="component" value="Unassembled WGS sequence"/>
</dbReference>
<proteinExistence type="predicted"/>
<dbReference type="EMBL" id="PJMY01000003">
    <property type="protein sequence ID" value="PKV97534.1"/>
    <property type="molecule type" value="Genomic_DNA"/>
</dbReference>
<evidence type="ECO:0000313" key="2">
    <source>
        <dbReference type="EMBL" id="MBB2497764.1"/>
    </source>
</evidence>
<dbReference type="SUPFAM" id="SSF55961">
    <property type="entry name" value="Bet v1-like"/>
    <property type="match status" value="1"/>
</dbReference>
<dbReference type="Gene3D" id="3.30.530.20">
    <property type="match status" value="1"/>
</dbReference>
<dbReference type="RefSeq" id="WP_101440242.1">
    <property type="nucleotide sequence ID" value="NZ_JACJHR010000001.1"/>
</dbReference>
<protein>
    <submittedName>
        <fullName evidence="3">Polyketide cyclase/dehydrase/lipid transport protein</fullName>
    </submittedName>
    <submittedName>
        <fullName evidence="2">SRPBCC family protein</fullName>
    </submittedName>
</protein>
<reference evidence="3 4" key="1">
    <citation type="submission" date="2017-12" db="EMBL/GenBank/DDBJ databases">
        <title>Sequencing the genomes of 1000 Actinobacteria strains.</title>
        <authorList>
            <person name="Klenk H.-P."/>
        </authorList>
    </citation>
    <scope>NUCLEOTIDE SEQUENCE [LARGE SCALE GENOMIC DNA]</scope>
    <source>
        <strain evidence="3 4">DSM 45165</strain>
    </source>
</reference>
<evidence type="ECO:0000313" key="4">
    <source>
        <dbReference type="Proteomes" id="UP000233750"/>
    </source>
</evidence>
<evidence type="ECO:0000313" key="3">
    <source>
        <dbReference type="EMBL" id="PKV97534.1"/>
    </source>
</evidence>
<evidence type="ECO:0000313" key="5">
    <source>
        <dbReference type="Proteomes" id="UP000550260"/>
    </source>
</evidence>
<accession>A0A8E1VSW4</accession>
<gene>
    <name evidence="3" type="ORF">ATK30_8517</name>
    <name evidence="2" type="ORF">H5411_01250</name>
</gene>
<dbReference type="InterPro" id="IPR019587">
    <property type="entry name" value="Polyketide_cyclase/dehydratase"/>
</dbReference>
<dbReference type="OrthoDB" id="5244508at2"/>
<evidence type="ECO:0000256" key="1">
    <source>
        <dbReference type="SAM" id="MobiDB-lite"/>
    </source>
</evidence>
<dbReference type="AlphaFoldDB" id="A0A2N3WUK1"/>
<keyword evidence="4" id="KW-1185">Reference proteome</keyword>
<name>A0A2N3WUK1_9PSEU</name>
<sequence length="133" mass="14630">MAEFECERRVDADASTVFRTAADRSSLDRWLPGTVRVHPAEPPGVDVDVAGSTGEPGLLRERRDQLRLEWGRRGSPDYSGWLQVASAEGGTSYATLHLSFLGDDPRNHGGEPAEEVDRQLRESLDRLAALVES</sequence>
<dbReference type="Proteomes" id="UP000550260">
    <property type="component" value="Unassembled WGS sequence"/>
</dbReference>
<organism evidence="3 4">
    <name type="scientific">Amycolatopsis echigonensis</name>
    <dbReference type="NCBI Taxonomy" id="2576905"/>
    <lineage>
        <taxon>Bacteria</taxon>
        <taxon>Bacillati</taxon>
        <taxon>Actinomycetota</taxon>
        <taxon>Actinomycetes</taxon>
        <taxon>Pseudonocardiales</taxon>
        <taxon>Pseudonocardiaceae</taxon>
        <taxon>Amycolatopsis</taxon>
    </lineage>
</organism>